<evidence type="ECO:0000313" key="1">
    <source>
        <dbReference type="EMBL" id="AIA55468.1"/>
    </source>
</evidence>
<name>A0A059ZVH9_ACICK</name>
<dbReference type="KEGG" id="acz:Acaty_c1604"/>
<dbReference type="HOGENOM" id="CLU_2730714_0_0_6"/>
<accession>A0A059ZVH9</accession>
<dbReference type="EMBL" id="CP005986">
    <property type="protein sequence ID" value="AIA55468.1"/>
    <property type="molecule type" value="Genomic_DNA"/>
</dbReference>
<proteinExistence type="predicted"/>
<dbReference type="AlphaFoldDB" id="A0A059ZVH9"/>
<protein>
    <submittedName>
        <fullName evidence="1">Uncharacterized protein</fullName>
    </submittedName>
</protein>
<dbReference type="Proteomes" id="UP000005522">
    <property type="component" value="Chromosome"/>
</dbReference>
<sequence length="71" mass="7708">MSYGRMLGIWKEVGRHRTAPLPSVCKGIGAILPGMVQPIPSKNGVARLRGLGYGFDDSGTMDAFVDWRTSQ</sequence>
<evidence type="ECO:0000313" key="2">
    <source>
        <dbReference type="Proteomes" id="UP000005522"/>
    </source>
</evidence>
<reference evidence="1 2" key="1">
    <citation type="journal article" date="2009" name="J. Bacteriol.">
        <title>Draft genome sequence of the extremely acidophilic bacterium Acidithiobacillus caldus ATCC 51756 reveals metabolic versatility in the genus Acidithiobacillus.</title>
        <authorList>
            <person name="Valdes J."/>
            <person name="Quatrini R."/>
            <person name="Hallberg K."/>
            <person name="Dopson M."/>
            <person name="Valenzuela P.D."/>
            <person name="Holmes D.S."/>
        </authorList>
    </citation>
    <scope>NUCLEOTIDE SEQUENCE [LARGE SCALE GENOMIC DNA]</scope>
    <source>
        <strain evidence="2">ATCC 51756 / DSM 8584 / KU</strain>
    </source>
</reference>
<organism evidence="1 2">
    <name type="scientific">Acidithiobacillus caldus (strain ATCC 51756 / DSM 8584 / KU)</name>
    <dbReference type="NCBI Taxonomy" id="637389"/>
    <lineage>
        <taxon>Bacteria</taxon>
        <taxon>Pseudomonadati</taxon>
        <taxon>Pseudomonadota</taxon>
        <taxon>Acidithiobacillia</taxon>
        <taxon>Acidithiobacillales</taxon>
        <taxon>Acidithiobacillaceae</taxon>
        <taxon>Acidithiobacillus</taxon>
    </lineage>
</organism>
<gene>
    <name evidence="1" type="ORF">Acaty_c1604</name>
</gene>